<evidence type="ECO:0000256" key="1">
    <source>
        <dbReference type="ARBA" id="ARBA00004613"/>
    </source>
</evidence>
<feature type="chain" id="PRO_5021762970" description="Carbohydrate-binding module family 96 domain-containing protein" evidence="4">
    <location>
        <begin position="35"/>
        <end position="812"/>
    </location>
</feature>
<evidence type="ECO:0000256" key="4">
    <source>
        <dbReference type="SAM" id="SignalP"/>
    </source>
</evidence>
<evidence type="ECO:0000256" key="3">
    <source>
        <dbReference type="ARBA" id="ARBA00022729"/>
    </source>
</evidence>
<evidence type="ECO:0000256" key="2">
    <source>
        <dbReference type="ARBA" id="ARBA00022525"/>
    </source>
</evidence>
<protein>
    <recommendedName>
        <fullName evidence="5">Carbohydrate-binding module family 96 domain-containing protein</fullName>
    </recommendedName>
</protein>
<organism evidence="6 7">
    <name type="scientific">Adhaeretor mobilis</name>
    <dbReference type="NCBI Taxonomy" id="1930276"/>
    <lineage>
        <taxon>Bacteria</taxon>
        <taxon>Pseudomonadati</taxon>
        <taxon>Planctomycetota</taxon>
        <taxon>Planctomycetia</taxon>
        <taxon>Pirellulales</taxon>
        <taxon>Lacipirellulaceae</taxon>
        <taxon>Adhaeretor</taxon>
    </lineage>
</organism>
<feature type="signal peptide" evidence="4">
    <location>
        <begin position="1"/>
        <end position="34"/>
    </location>
</feature>
<dbReference type="GO" id="GO:0005576">
    <property type="term" value="C:extracellular region"/>
    <property type="evidence" value="ECO:0007669"/>
    <property type="project" value="UniProtKB-SubCell"/>
</dbReference>
<dbReference type="AlphaFoldDB" id="A0A517MYM0"/>
<dbReference type="KEGG" id="amob:HG15A2_32770"/>
<evidence type="ECO:0000259" key="5">
    <source>
        <dbReference type="Pfam" id="PF24517"/>
    </source>
</evidence>
<evidence type="ECO:0000313" key="7">
    <source>
        <dbReference type="Proteomes" id="UP000319852"/>
    </source>
</evidence>
<dbReference type="Proteomes" id="UP000319852">
    <property type="component" value="Chromosome"/>
</dbReference>
<comment type="subcellular location">
    <subcellularLocation>
        <location evidence="1">Secreted</location>
    </subcellularLocation>
</comment>
<keyword evidence="2" id="KW-0964">Secreted</keyword>
<dbReference type="NCBIfam" id="NF033679">
    <property type="entry name" value="DNRLRE_dom"/>
    <property type="match status" value="1"/>
</dbReference>
<dbReference type="Gene3D" id="3.20.20.80">
    <property type="entry name" value="Glycosidases"/>
    <property type="match status" value="1"/>
</dbReference>
<accession>A0A517MYM0</accession>
<dbReference type="Pfam" id="PF24517">
    <property type="entry name" value="CBM96"/>
    <property type="match status" value="1"/>
</dbReference>
<proteinExistence type="predicted"/>
<dbReference type="OrthoDB" id="221687at2"/>
<name>A0A517MYM0_9BACT</name>
<dbReference type="EMBL" id="CP036263">
    <property type="protein sequence ID" value="QDS99943.1"/>
    <property type="molecule type" value="Genomic_DNA"/>
</dbReference>
<keyword evidence="3 4" id="KW-0732">Signal</keyword>
<feature type="domain" description="Carbohydrate-binding module family 96" evidence="5">
    <location>
        <begin position="547"/>
        <end position="651"/>
    </location>
</feature>
<reference evidence="6 7" key="1">
    <citation type="submission" date="2019-02" db="EMBL/GenBank/DDBJ databases">
        <title>Deep-cultivation of Planctomycetes and their phenomic and genomic characterization uncovers novel biology.</title>
        <authorList>
            <person name="Wiegand S."/>
            <person name="Jogler M."/>
            <person name="Boedeker C."/>
            <person name="Pinto D."/>
            <person name="Vollmers J."/>
            <person name="Rivas-Marin E."/>
            <person name="Kohn T."/>
            <person name="Peeters S.H."/>
            <person name="Heuer A."/>
            <person name="Rast P."/>
            <person name="Oberbeckmann S."/>
            <person name="Bunk B."/>
            <person name="Jeske O."/>
            <person name="Meyerdierks A."/>
            <person name="Storesund J.E."/>
            <person name="Kallscheuer N."/>
            <person name="Luecker S."/>
            <person name="Lage O.M."/>
            <person name="Pohl T."/>
            <person name="Merkel B.J."/>
            <person name="Hornburger P."/>
            <person name="Mueller R.-W."/>
            <person name="Bruemmer F."/>
            <person name="Labrenz M."/>
            <person name="Spormann A.M."/>
            <person name="Op den Camp H."/>
            <person name="Overmann J."/>
            <person name="Amann R."/>
            <person name="Jetten M.S.M."/>
            <person name="Mascher T."/>
            <person name="Medema M.H."/>
            <person name="Devos D.P."/>
            <person name="Kaster A.-K."/>
            <person name="Ovreas L."/>
            <person name="Rohde M."/>
            <person name="Galperin M.Y."/>
            <person name="Jogler C."/>
        </authorList>
    </citation>
    <scope>NUCLEOTIDE SEQUENCE [LARGE SCALE GENOMIC DNA]</scope>
    <source>
        <strain evidence="6 7">HG15A2</strain>
    </source>
</reference>
<dbReference type="SUPFAM" id="SSF51445">
    <property type="entry name" value="(Trans)glycosidases"/>
    <property type="match status" value="1"/>
</dbReference>
<sequence length="812" mass="87732" precursor="true">MISLRNIEVRIVAIVSVSLIAHCLHSIAPTTAQAAEVLLSASVVGSTPKTIGYNVAHFAFGSNTESWWQYSGVNGARLWSTPNIVEPPGDDDSGPWGDGVTDESSFLARRASLRADPLNPSYINWNYFEDKFANSPTTGNIVNLDYAMERLRANDIEILATMHRGVNSYPFAATGTQTGYEDRWEHWQHFYAQAFHMGRHYDVQRYQMYNEPDLSENINMSQAEYLERLQLASDAINSALADVNQMFGKTLSAEVHSPVNSNGNKVKAVPGGEPRNDVTGWGELVIDNRYSDLFGNPDPNNEVWQKYTFHLYNKTGSEAGDKLVDVREDVIDVNGGQDTIPIVVGELNVHSAAVFAGMSETLDSPSKLQELGAIFTNYLNNQPDEMYVFKFGQTDNQGGETIKKNGTHYVDNNNAPHNVGGATKGAGVTRLVAKGFKGAKSLLGTPSPSGSGAGELDLSASHDAEAARYYLLANNGNASGSTTLDIDLNAWNIMPGTTVVVEEVSGNLHGEVAHLLTVPASGLLSLDQPSESTWLITIPDGAPRQQVVFGATDDAMVKAGSNANSNFGTSDNLIVKNHPTNAGARNVSFMKFDLGATDTSLIDQAILQVTGEDAISSNGVISHVYGIMDDTWDEDSITWNTAPNLESSSGTVNGIEDNFVEGIGSSASFLGHLTSSSSEDLLQLDITEFLVDHGDQLISLLVAREVRWDGEDVDDSLGSLQIASKERAGNSGPQLLLFLDSTTQPGDFDLDGDVDGFDFLVWQGDGLSHTELTDWETYYGFVPSSLTHSQIVPEPSAILLLALGMVAVPLYR</sequence>
<dbReference type="InterPro" id="IPR017853">
    <property type="entry name" value="GH"/>
</dbReference>
<gene>
    <name evidence="6" type="ORF">HG15A2_32770</name>
</gene>
<keyword evidence="7" id="KW-1185">Reference proteome</keyword>
<dbReference type="InterPro" id="IPR055372">
    <property type="entry name" value="CBM96"/>
</dbReference>
<evidence type="ECO:0000313" key="6">
    <source>
        <dbReference type="EMBL" id="QDS99943.1"/>
    </source>
</evidence>